<dbReference type="Pfam" id="PF13460">
    <property type="entry name" value="NAD_binding_10"/>
    <property type="match status" value="1"/>
</dbReference>
<gene>
    <name evidence="3" type="ORF">B0H63DRAFT_488681</name>
</gene>
<keyword evidence="4" id="KW-1185">Reference proteome</keyword>
<evidence type="ECO:0000259" key="2">
    <source>
        <dbReference type="Pfam" id="PF13460"/>
    </source>
</evidence>
<name>A0AAE0N398_9PEZI</name>
<evidence type="ECO:0000256" key="1">
    <source>
        <dbReference type="ARBA" id="ARBA00038376"/>
    </source>
</evidence>
<dbReference type="Gene3D" id="3.40.50.720">
    <property type="entry name" value="NAD(P)-binding Rossmann-like Domain"/>
    <property type="match status" value="1"/>
</dbReference>
<comment type="similarity">
    <text evidence="1">Belongs to the avfA family.</text>
</comment>
<comment type="caution">
    <text evidence="3">The sequence shown here is derived from an EMBL/GenBank/DDBJ whole genome shotgun (WGS) entry which is preliminary data.</text>
</comment>
<dbReference type="EMBL" id="JAULSW010000010">
    <property type="protein sequence ID" value="KAK3368548.1"/>
    <property type="molecule type" value="Genomic_DNA"/>
</dbReference>
<evidence type="ECO:0000313" key="4">
    <source>
        <dbReference type="Proteomes" id="UP001285441"/>
    </source>
</evidence>
<dbReference type="InterPro" id="IPR036291">
    <property type="entry name" value="NAD(P)-bd_dom_sf"/>
</dbReference>
<dbReference type="InterPro" id="IPR016040">
    <property type="entry name" value="NAD(P)-bd_dom"/>
</dbReference>
<feature type="domain" description="NAD(P)-binding" evidence="2">
    <location>
        <begin position="11"/>
        <end position="224"/>
    </location>
</feature>
<organism evidence="3 4">
    <name type="scientific">Podospora didyma</name>
    <dbReference type="NCBI Taxonomy" id="330526"/>
    <lineage>
        <taxon>Eukaryota</taxon>
        <taxon>Fungi</taxon>
        <taxon>Dikarya</taxon>
        <taxon>Ascomycota</taxon>
        <taxon>Pezizomycotina</taxon>
        <taxon>Sordariomycetes</taxon>
        <taxon>Sordariomycetidae</taxon>
        <taxon>Sordariales</taxon>
        <taxon>Podosporaceae</taxon>
        <taxon>Podospora</taxon>
    </lineage>
</organism>
<dbReference type="SUPFAM" id="SSF51735">
    <property type="entry name" value="NAD(P)-binding Rossmann-fold domains"/>
    <property type="match status" value="1"/>
</dbReference>
<evidence type="ECO:0000313" key="3">
    <source>
        <dbReference type="EMBL" id="KAK3368548.1"/>
    </source>
</evidence>
<protein>
    <recommendedName>
        <fullName evidence="2">NAD(P)-binding domain-containing protein</fullName>
    </recommendedName>
</protein>
<sequence>MSTQKTIVFLGASTGIGLAALRHTLTAGHQCIAICRTPSKLTDILPIPANPNLQVVQGNAHDGAVLAKCIRKADGTLVDQIVSTIGPKPNMLTMQMDDPFVCRKFMSTLLETLTKLRNEGATGRPRIVVASTTGMSKFGRDTPLVIVPFYNVVLKVPHQDKGGMEDALAASGEEFTIVRATWLLNGEKNKPIRVGIEDPKTGRESEAIGYSISREDAGRWVAENLVIVNDTTYRNKIATITY</sequence>
<dbReference type="PANTHER" id="PTHR15020">
    <property type="entry name" value="FLAVIN REDUCTASE-RELATED"/>
    <property type="match status" value="1"/>
</dbReference>
<dbReference type="AlphaFoldDB" id="A0AAE0N398"/>
<proteinExistence type="inferred from homology"/>
<dbReference type="PANTHER" id="PTHR15020:SF50">
    <property type="entry name" value="UPF0659 PROTEIN YMR090W"/>
    <property type="match status" value="1"/>
</dbReference>
<dbReference type="Proteomes" id="UP001285441">
    <property type="component" value="Unassembled WGS sequence"/>
</dbReference>
<reference evidence="3" key="1">
    <citation type="journal article" date="2023" name="Mol. Phylogenet. Evol.">
        <title>Genome-scale phylogeny and comparative genomics of the fungal order Sordariales.</title>
        <authorList>
            <person name="Hensen N."/>
            <person name="Bonometti L."/>
            <person name="Westerberg I."/>
            <person name="Brannstrom I.O."/>
            <person name="Guillou S."/>
            <person name="Cros-Aarteil S."/>
            <person name="Calhoun S."/>
            <person name="Haridas S."/>
            <person name="Kuo A."/>
            <person name="Mondo S."/>
            <person name="Pangilinan J."/>
            <person name="Riley R."/>
            <person name="LaButti K."/>
            <person name="Andreopoulos B."/>
            <person name="Lipzen A."/>
            <person name="Chen C."/>
            <person name="Yan M."/>
            <person name="Daum C."/>
            <person name="Ng V."/>
            <person name="Clum A."/>
            <person name="Steindorff A."/>
            <person name="Ohm R.A."/>
            <person name="Martin F."/>
            <person name="Silar P."/>
            <person name="Natvig D.O."/>
            <person name="Lalanne C."/>
            <person name="Gautier V."/>
            <person name="Ament-Velasquez S.L."/>
            <person name="Kruys A."/>
            <person name="Hutchinson M.I."/>
            <person name="Powell A.J."/>
            <person name="Barry K."/>
            <person name="Miller A.N."/>
            <person name="Grigoriev I.V."/>
            <person name="Debuchy R."/>
            <person name="Gladieux P."/>
            <person name="Hiltunen Thoren M."/>
            <person name="Johannesson H."/>
        </authorList>
    </citation>
    <scope>NUCLEOTIDE SEQUENCE</scope>
    <source>
        <strain evidence="3">CBS 232.78</strain>
    </source>
</reference>
<reference evidence="3" key="2">
    <citation type="submission" date="2023-06" db="EMBL/GenBank/DDBJ databases">
        <authorList>
            <consortium name="Lawrence Berkeley National Laboratory"/>
            <person name="Haridas S."/>
            <person name="Hensen N."/>
            <person name="Bonometti L."/>
            <person name="Westerberg I."/>
            <person name="Brannstrom I.O."/>
            <person name="Guillou S."/>
            <person name="Cros-Aarteil S."/>
            <person name="Calhoun S."/>
            <person name="Kuo A."/>
            <person name="Mondo S."/>
            <person name="Pangilinan J."/>
            <person name="Riley R."/>
            <person name="LaButti K."/>
            <person name="Andreopoulos B."/>
            <person name="Lipzen A."/>
            <person name="Chen C."/>
            <person name="Yanf M."/>
            <person name="Daum C."/>
            <person name="Ng V."/>
            <person name="Clum A."/>
            <person name="Steindorff A."/>
            <person name="Ohm R."/>
            <person name="Martin F."/>
            <person name="Silar P."/>
            <person name="Natvig D."/>
            <person name="Lalanne C."/>
            <person name="Gautier V."/>
            <person name="Ament-velasquez S.L."/>
            <person name="Kruys A."/>
            <person name="Hutchinson M.I."/>
            <person name="Powell A.J."/>
            <person name="Barry K."/>
            <person name="Miller A.N."/>
            <person name="Grigoriev I.V."/>
            <person name="Debuchy R."/>
            <person name="Gladieux P."/>
            <person name="Thoren M.H."/>
            <person name="Johannesson H."/>
        </authorList>
    </citation>
    <scope>NUCLEOTIDE SEQUENCE</scope>
    <source>
        <strain evidence="3">CBS 232.78</strain>
    </source>
</reference>
<accession>A0AAE0N398</accession>